<keyword evidence="2" id="KW-0812">Transmembrane</keyword>
<name>A0A4V3D932_9ACTN</name>
<dbReference type="Proteomes" id="UP000295281">
    <property type="component" value="Unassembled WGS sequence"/>
</dbReference>
<keyword evidence="2" id="KW-0472">Membrane</keyword>
<evidence type="ECO:0000256" key="2">
    <source>
        <dbReference type="SAM" id="Phobius"/>
    </source>
</evidence>
<feature type="region of interest" description="Disordered" evidence="1">
    <location>
        <begin position="1"/>
        <end position="31"/>
    </location>
</feature>
<dbReference type="RefSeq" id="WP_243742365.1">
    <property type="nucleotide sequence ID" value="NZ_SNYN01000002.1"/>
</dbReference>
<dbReference type="EMBL" id="SNYN01000002">
    <property type="protein sequence ID" value="TDQ54339.1"/>
    <property type="molecule type" value="Genomic_DNA"/>
</dbReference>
<protein>
    <submittedName>
        <fullName evidence="3">Uncharacterized protein</fullName>
    </submittedName>
</protein>
<sequence length="349" mass="38068">MGRDEEKKDSDGRGARRPPRDRPGPDGPSVRDVLRERYFPEARGASGRTRLRAWAVSVALALLVGGGGFAGTYTYDLWSTEARVREERAAEAGMDQERAPFTSSVTYDTSLSDDFRIVLDRPLTPEEGEALEATPAAEVWDLLRPLGGRLIRGFGGMSASPPGGWSWEQPEGATGEAGATVFTMTLLSTRSTQLSIVDMTPVNISCAEPTATTVVEYPPAGQASYPGVVVDLNHRDPALYISDEGPDQGQPYFSRRRIDLGGGLEPGGLRVEALVRGRSCEWEIRARYVDALQNTDEVVLRDGDRPFFSEAPPERPEQHWLAGYAFGDSGGRTFVPCHETPDEPPCAPW</sequence>
<evidence type="ECO:0000256" key="1">
    <source>
        <dbReference type="SAM" id="MobiDB-lite"/>
    </source>
</evidence>
<comment type="caution">
    <text evidence="3">The sequence shown here is derived from an EMBL/GenBank/DDBJ whole genome shotgun (WGS) entry which is preliminary data.</text>
</comment>
<reference evidence="3 4" key="1">
    <citation type="submission" date="2019-03" db="EMBL/GenBank/DDBJ databases">
        <title>Genomic Encyclopedia of Type Strains, Phase IV (KMG-IV): sequencing the most valuable type-strain genomes for metagenomic binning, comparative biology and taxonomic classification.</title>
        <authorList>
            <person name="Goeker M."/>
        </authorList>
    </citation>
    <scope>NUCLEOTIDE SEQUENCE [LARGE SCALE GENOMIC DNA]</scope>
    <source>
        <strain evidence="3 4">DSM 46770</strain>
    </source>
</reference>
<evidence type="ECO:0000313" key="3">
    <source>
        <dbReference type="EMBL" id="TDQ54339.1"/>
    </source>
</evidence>
<evidence type="ECO:0000313" key="4">
    <source>
        <dbReference type="Proteomes" id="UP000295281"/>
    </source>
</evidence>
<keyword evidence="2" id="KW-1133">Transmembrane helix</keyword>
<gene>
    <name evidence="3" type="ORF">EV190_102173</name>
</gene>
<proteinExistence type="predicted"/>
<feature type="compositionally biased region" description="Basic and acidic residues" evidence="1">
    <location>
        <begin position="1"/>
        <end position="24"/>
    </location>
</feature>
<accession>A0A4V3D932</accession>
<organism evidence="3 4">
    <name type="scientific">Actinorugispora endophytica</name>
    <dbReference type="NCBI Taxonomy" id="1605990"/>
    <lineage>
        <taxon>Bacteria</taxon>
        <taxon>Bacillati</taxon>
        <taxon>Actinomycetota</taxon>
        <taxon>Actinomycetes</taxon>
        <taxon>Streptosporangiales</taxon>
        <taxon>Nocardiopsidaceae</taxon>
        <taxon>Actinorugispora</taxon>
    </lineage>
</organism>
<keyword evidence="4" id="KW-1185">Reference proteome</keyword>
<feature type="transmembrane region" description="Helical" evidence="2">
    <location>
        <begin position="53"/>
        <end position="75"/>
    </location>
</feature>
<dbReference type="AlphaFoldDB" id="A0A4V3D932"/>